<feature type="transmembrane region" description="Helical" evidence="1">
    <location>
        <begin position="12"/>
        <end position="30"/>
    </location>
</feature>
<protein>
    <submittedName>
        <fullName evidence="2">Uncharacterized protein</fullName>
    </submittedName>
</protein>
<evidence type="ECO:0000313" key="3">
    <source>
        <dbReference type="Proteomes" id="UP001226720"/>
    </source>
</evidence>
<comment type="caution">
    <text evidence="2">The sequence shown here is derived from an EMBL/GenBank/DDBJ whole genome shotgun (WGS) entry which is preliminary data.</text>
</comment>
<keyword evidence="1" id="KW-1133">Transmembrane helix</keyword>
<sequence>MERKEGIKLTGILMNIAIITTAVIALTSGFKLV</sequence>
<dbReference type="EMBL" id="JAUSWM010000002">
    <property type="protein sequence ID" value="MDQ0482644.1"/>
    <property type="molecule type" value="Genomic_DNA"/>
</dbReference>
<accession>A0ABU0JZX1</accession>
<keyword evidence="3" id="KW-1185">Reference proteome</keyword>
<proteinExistence type="predicted"/>
<evidence type="ECO:0000313" key="2">
    <source>
        <dbReference type="EMBL" id="MDQ0482644.1"/>
    </source>
</evidence>
<reference evidence="2" key="1">
    <citation type="submission" date="2023-07" db="EMBL/GenBank/DDBJ databases">
        <title>Genomic Encyclopedia of Type Strains, Phase IV (KMG-IV): sequencing the most valuable type-strain genomes for metagenomic binning, comparative biology and taxonomic classification.</title>
        <authorList>
            <person name="Goeker M."/>
        </authorList>
    </citation>
    <scope>NUCLEOTIDE SEQUENCE [LARGE SCALE GENOMIC DNA]</scope>
    <source>
        <strain evidence="2">JSM 076093</strain>
    </source>
</reference>
<dbReference type="Proteomes" id="UP001226720">
    <property type="component" value="Unassembled WGS sequence"/>
</dbReference>
<keyword evidence="1" id="KW-0472">Membrane</keyword>
<keyword evidence="1" id="KW-0812">Transmembrane</keyword>
<gene>
    <name evidence="2" type="ORF">QO000_001613</name>
</gene>
<organism evidence="2 3">
    <name type="scientific">Guptibacillus hwajinpoensis</name>
    <dbReference type="NCBI Taxonomy" id="208199"/>
    <lineage>
        <taxon>Bacteria</taxon>
        <taxon>Bacillati</taxon>
        <taxon>Bacillota</taxon>
        <taxon>Bacilli</taxon>
        <taxon>Bacillales</taxon>
        <taxon>Guptibacillaceae</taxon>
        <taxon>Guptibacillus</taxon>
    </lineage>
</organism>
<evidence type="ECO:0000256" key="1">
    <source>
        <dbReference type="SAM" id="Phobius"/>
    </source>
</evidence>
<name>A0ABU0JZX1_9BACL</name>